<evidence type="ECO:0000313" key="2">
    <source>
        <dbReference type="Proteomes" id="UP000295023"/>
    </source>
</evidence>
<proteinExistence type="predicted"/>
<gene>
    <name evidence="1" type="ORF">EXY23_09635</name>
</gene>
<comment type="caution">
    <text evidence="1">The sequence shown here is derived from an EMBL/GenBank/DDBJ whole genome shotgun (WGS) entry which is preliminary data.</text>
</comment>
<dbReference type="OrthoDB" id="7260309at2"/>
<evidence type="ECO:0008006" key="3">
    <source>
        <dbReference type="Google" id="ProtNLM"/>
    </source>
</evidence>
<dbReference type="RefSeq" id="WP_132287651.1">
    <property type="nucleotide sequence ID" value="NZ_SKBM01000007.1"/>
</dbReference>
<evidence type="ECO:0000313" key="1">
    <source>
        <dbReference type="EMBL" id="TCZ63636.1"/>
    </source>
</evidence>
<reference evidence="1 2" key="1">
    <citation type="submission" date="2019-03" db="EMBL/GenBank/DDBJ databases">
        <title>Paracraurococcus aquatilis NE82 genome sequence.</title>
        <authorList>
            <person name="Zhao Y."/>
            <person name="Du Z."/>
        </authorList>
    </citation>
    <scope>NUCLEOTIDE SEQUENCE [LARGE SCALE GENOMIC DNA]</scope>
    <source>
        <strain evidence="1 2">NE82</strain>
    </source>
</reference>
<name>A0A4R4DSN1_9PROT</name>
<dbReference type="EMBL" id="SKBM01000007">
    <property type="protein sequence ID" value="TCZ63636.1"/>
    <property type="molecule type" value="Genomic_DNA"/>
</dbReference>
<protein>
    <recommendedName>
        <fullName evidence="3">ABM domain-containing protein</fullName>
    </recommendedName>
</protein>
<dbReference type="Proteomes" id="UP000295023">
    <property type="component" value="Unassembled WGS sequence"/>
</dbReference>
<keyword evidence="2" id="KW-1185">Reference proteome</keyword>
<organism evidence="1 2">
    <name type="scientific">Roseicella aquatilis</name>
    <dbReference type="NCBI Taxonomy" id="2527868"/>
    <lineage>
        <taxon>Bacteria</taxon>
        <taxon>Pseudomonadati</taxon>
        <taxon>Pseudomonadota</taxon>
        <taxon>Alphaproteobacteria</taxon>
        <taxon>Acetobacterales</taxon>
        <taxon>Roseomonadaceae</taxon>
        <taxon>Roseicella</taxon>
    </lineage>
</organism>
<dbReference type="AlphaFoldDB" id="A0A4R4DSN1"/>
<accession>A0A4R4DSN1</accession>
<sequence length="206" mass="22345">MSDEQWHLTIRRYSAHGAPEEIAQRIRDGLLPSLRQEPSFRAYYVARIDGGGGTFSATLFADQETSRRVNEHVLGWAQSNLADLLTGAPVIMRAVASVHLDAERKGGESYMLVRATEGLGPSAGTLPAFQDKLVPLTLEQPGFRHLYTGRDEAQPDRGIAVSIFTNRSTATAAHAQVAATMAQNRDIWPQSPKVLLAGEVIVAALA</sequence>